<dbReference type="CDD" id="cd07067">
    <property type="entry name" value="HP_PGM_like"/>
    <property type="match status" value="1"/>
</dbReference>
<evidence type="ECO:0000256" key="4">
    <source>
        <dbReference type="SAM" id="MobiDB-lite"/>
    </source>
</evidence>
<dbReference type="InterPro" id="IPR001345">
    <property type="entry name" value="PG/BPGM_mutase_AS"/>
</dbReference>
<dbReference type="Gene3D" id="3.40.50.1240">
    <property type="entry name" value="Phosphoglycerate mutase-like"/>
    <property type="match status" value="1"/>
</dbReference>
<dbReference type="PANTHER" id="PTHR48100">
    <property type="entry name" value="BROAD-SPECIFICITY PHOSPHATASE YOR283W-RELATED"/>
    <property type="match status" value="1"/>
</dbReference>
<feature type="binding site" evidence="3">
    <location>
        <position position="182"/>
    </location>
    <ligand>
        <name>substrate</name>
    </ligand>
</feature>
<feature type="binding site" evidence="3">
    <location>
        <begin position="131"/>
        <end position="138"/>
    </location>
    <ligand>
        <name>substrate</name>
    </ligand>
</feature>
<dbReference type="InterPro" id="IPR050275">
    <property type="entry name" value="PGM_Phosphatase"/>
</dbReference>
<comment type="similarity">
    <text evidence="1">Belongs to the phosphoglycerate mutase family.</text>
</comment>
<evidence type="ECO:0000256" key="1">
    <source>
        <dbReference type="ARBA" id="ARBA00038362"/>
    </source>
</evidence>
<dbReference type="Proteomes" id="UP001497457">
    <property type="component" value="Unassembled WGS sequence"/>
</dbReference>
<dbReference type="SUPFAM" id="SSF53254">
    <property type="entry name" value="Phosphoglycerate mutase-like"/>
    <property type="match status" value="1"/>
</dbReference>
<comment type="caution">
    <text evidence="5">The sequence shown here is derived from an EMBL/GenBank/DDBJ whole genome shotgun (WGS) entry which is preliminary data.</text>
</comment>
<dbReference type="Pfam" id="PF00300">
    <property type="entry name" value="His_Phos_1"/>
    <property type="match status" value="1"/>
</dbReference>
<organism evidence="5 6">
    <name type="scientific">Urochloa decumbens</name>
    <dbReference type="NCBI Taxonomy" id="240449"/>
    <lineage>
        <taxon>Eukaryota</taxon>
        <taxon>Viridiplantae</taxon>
        <taxon>Streptophyta</taxon>
        <taxon>Embryophyta</taxon>
        <taxon>Tracheophyta</taxon>
        <taxon>Spermatophyta</taxon>
        <taxon>Magnoliopsida</taxon>
        <taxon>Liliopsida</taxon>
        <taxon>Poales</taxon>
        <taxon>Poaceae</taxon>
        <taxon>PACMAD clade</taxon>
        <taxon>Panicoideae</taxon>
        <taxon>Panicodae</taxon>
        <taxon>Paniceae</taxon>
        <taxon>Melinidinae</taxon>
        <taxon>Urochloa</taxon>
    </lineage>
</organism>
<keyword evidence="6" id="KW-1185">Reference proteome</keyword>
<evidence type="ECO:0000313" key="6">
    <source>
        <dbReference type="Proteomes" id="UP001497457"/>
    </source>
</evidence>
<feature type="region of interest" description="Disordered" evidence="4">
    <location>
        <begin position="82"/>
        <end position="102"/>
    </location>
</feature>
<evidence type="ECO:0008006" key="7">
    <source>
        <dbReference type="Google" id="ProtNLM"/>
    </source>
</evidence>
<evidence type="ECO:0000313" key="5">
    <source>
        <dbReference type="EMBL" id="CAM0146118.1"/>
    </source>
</evidence>
<dbReference type="InterPro" id="IPR013078">
    <property type="entry name" value="His_Pase_superF_clade-1"/>
</dbReference>
<dbReference type="InterPro" id="IPR029033">
    <property type="entry name" value="His_PPase_superfam"/>
</dbReference>
<feature type="active site" description="Proton donor/acceptor" evidence="2">
    <location>
        <position position="207"/>
    </location>
</feature>
<evidence type="ECO:0000256" key="2">
    <source>
        <dbReference type="PIRSR" id="PIRSR613078-1"/>
    </source>
</evidence>
<proteinExistence type="inferred from homology"/>
<dbReference type="PANTHER" id="PTHR48100:SF29">
    <property type="entry name" value="OS11G0138600 PROTEIN"/>
    <property type="match status" value="1"/>
</dbReference>
<gene>
    <name evidence="5" type="ORF">URODEC1_LOCUS119748</name>
</gene>
<dbReference type="PROSITE" id="PS00175">
    <property type="entry name" value="PG_MUTASE"/>
    <property type="match status" value="1"/>
</dbReference>
<protein>
    <recommendedName>
        <fullName evidence="7">Phosphoglycerate mutase-like protein 4</fullName>
    </recommendedName>
</protein>
<dbReference type="SMART" id="SM00855">
    <property type="entry name" value="PGAM"/>
    <property type="match status" value="1"/>
</dbReference>
<evidence type="ECO:0000256" key="3">
    <source>
        <dbReference type="PIRSR" id="PIRSR613078-2"/>
    </source>
</evidence>
<dbReference type="EMBL" id="CAXIPR030000484">
    <property type="protein sequence ID" value="CAM0146118.1"/>
    <property type="molecule type" value="Genomic_DNA"/>
</dbReference>
<accession>A0ABC9GVP3</accession>
<reference evidence="5 6" key="1">
    <citation type="submission" date="2024-10" db="EMBL/GenBank/DDBJ databases">
        <authorList>
            <person name="Ryan C."/>
        </authorList>
    </citation>
    <scope>NUCLEOTIDE SEQUENCE [LARGE SCALE GENOMIC DNA]</scope>
</reference>
<name>A0ABC9GVP3_9POAL</name>
<dbReference type="AlphaFoldDB" id="A0ABC9GVP3"/>
<feature type="active site" description="Tele-phosphohistidine intermediate" evidence="2">
    <location>
        <position position="132"/>
    </location>
</feature>
<sequence>MRVIKNTGQQIPQMAFQRLKLQEARPSHELMNSWRWPISVRAFPAWTGTAPRWPCSPSPGALTTHIDSCMLAWNEVHRAQVRRGFQPSRKPQEARPSLPLSRKLQAVSADRAAMSPVSSHGEHFAEVVVVRHGQTDWNVSGIIQGRMDPELNETGRQQAAMVARQLSKEAKPAAVYSSDLKRAAETAQMIAAACCVSDLVFDPALTERHMGLFQGWSVDDAKRSEAYEAFSRGGRDQELPGGGESLDQLSERCVSRLNEIAKKHKGERVVVVTHEAVIKEICRHADATSSGSRQIPNTSVSVVHVSGSDGRWILEKFGDVGHLNEDGSVHRVSDGDGTSA</sequence>
<dbReference type="FunFam" id="3.40.50.1240:FF:000137">
    <property type="match status" value="1"/>
</dbReference>